<dbReference type="EMBL" id="JANPWB010000012">
    <property type="protein sequence ID" value="KAJ1117109.1"/>
    <property type="molecule type" value="Genomic_DNA"/>
</dbReference>
<dbReference type="Proteomes" id="UP001066276">
    <property type="component" value="Chromosome 8"/>
</dbReference>
<name>A0AAV7NR54_PLEWA</name>
<organism evidence="1 2">
    <name type="scientific">Pleurodeles waltl</name>
    <name type="common">Iberian ribbed newt</name>
    <dbReference type="NCBI Taxonomy" id="8319"/>
    <lineage>
        <taxon>Eukaryota</taxon>
        <taxon>Metazoa</taxon>
        <taxon>Chordata</taxon>
        <taxon>Craniata</taxon>
        <taxon>Vertebrata</taxon>
        <taxon>Euteleostomi</taxon>
        <taxon>Amphibia</taxon>
        <taxon>Batrachia</taxon>
        <taxon>Caudata</taxon>
        <taxon>Salamandroidea</taxon>
        <taxon>Salamandridae</taxon>
        <taxon>Pleurodelinae</taxon>
        <taxon>Pleurodeles</taxon>
    </lineage>
</organism>
<protein>
    <submittedName>
        <fullName evidence="1">Uncharacterized protein</fullName>
    </submittedName>
</protein>
<proteinExistence type="predicted"/>
<dbReference type="AlphaFoldDB" id="A0AAV7NR54"/>
<evidence type="ECO:0000313" key="2">
    <source>
        <dbReference type="Proteomes" id="UP001066276"/>
    </source>
</evidence>
<reference evidence="1" key="1">
    <citation type="journal article" date="2022" name="bioRxiv">
        <title>Sequencing and chromosome-scale assembly of the giantPleurodeles waltlgenome.</title>
        <authorList>
            <person name="Brown T."/>
            <person name="Elewa A."/>
            <person name="Iarovenko S."/>
            <person name="Subramanian E."/>
            <person name="Araus A.J."/>
            <person name="Petzold A."/>
            <person name="Susuki M."/>
            <person name="Suzuki K.-i.T."/>
            <person name="Hayashi T."/>
            <person name="Toyoda A."/>
            <person name="Oliveira C."/>
            <person name="Osipova E."/>
            <person name="Leigh N.D."/>
            <person name="Simon A."/>
            <person name="Yun M.H."/>
        </authorList>
    </citation>
    <scope>NUCLEOTIDE SEQUENCE</scope>
    <source>
        <strain evidence="1">20211129_DDA</strain>
        <tissue evidence="1">Liver</tissue>
    </source>
</reference>
<comment type="caution">
    <text evidence="1">The sequence shown here is derived from an EMBL/GenBank/DDBJ whole genome shotgun (WGS) entry which is preliminary data.</text>
</comment>
<accession>A0AAV7NR54</accession>
<keyword evidence="2" id="KW-1185">Reference proteome</keyword>
<sequence length="137" mass="15496">MLQVRAAGFSYAGRERQAGTNKESRFLLQAFRSSADGLVVELCQHGPLRRHRQNADSTETRRLLAVHRVRAAGFSYAGRERQAGTNKESRFLLQAFRSSADSLVVELCQPGPLRRHRQNADSTETRRLLAVHRVQPK</sequence>
<evidence type="ECO:0000313" key="1">
    <source>
        <dbReference type="EMBL" id="KAJ1117109.1"/>
    </source>
</evidence>
<gene>
    <name evidence="1" type="ORF">NDU88_005309</name>
</gene>